<organism evidence="2 3">
    <name type="scientific">Microbacterium murale</name>
    <dbReference type="NCBI Taxonomy" id="1081040"/>
    <lineage>
        <taxon>Bacteria</taxon>
        <taxon>Bacillati</taxon>
        <taxon>Actinomycetota</taxon>
        <taxon>Actinomycetes</taxon>
        <taxon>Micrococcales</taxon>
        <taxon>Microbacteriaceae</taxon>
        <taxon>Microbacterium</taxon>
    </lineage>
</organism>
<protein>
    <recommendedName>
        <fullName evidence="4">Transcriptional regulator, AbiEi antitoxin, Type IV TA system</fullName>
    </recommendedName>
</protein>
<evidence type="ECO:0008006" key="4">
    <source>
        <dbReference type="Google" id="ProtNLM"/>
    </source>
</evidence>
<dbReference type="Proteomes" id="UP000629365">
    <property type="component" value="Unassembled WGS sequence"/>
</dbReference>
<name>A0ABQ1R7G5_9MICO</name>
<sequence length="342" mass="38505">MPHLLSDRAVTSSPVSLITTSEARMLGVPLVPSTMRRIRRGIYVRRAEFDHLPPWTKYAVRVHAFARLHPDAILCLESAAVPHGLPGFGETADIHVFDPERLRSRRFGDVFVHASHEPREVLRIDGVLVTGIRETVIDLSRVLPPARALAVADSAISPAQGGLLSLDELRTNAETQTNRRGRNRSRWVWDRAEGQSESPGESISRAVIAWCGFEAPELQHVFRYEGCEDRVDFYFRGNRAIGESDGWGKYALEDPAEGARILREEKLREERLRRNQHPFARWDLAGAQKVNPLVRALESAGVQRVRAAQPEMLATLRDHTREKPRAQRMNAAPSRSQTTRSA</sequence>
<dbReference type="EMBL" id="BMCM01000001">
    <property type="protein sequence ID" value="GGD61160.1"/>
    <property type="molecule type" value="Genomic_DNA"/>
</dbReference>
<feature type="compositionally biased region" description="Polar residues" evidence="1">
    <location>
        <begin position="333"/>
        <end position="342"/>
    </location>
</feature>
<gene>
    <name evidence="2" type="ORF">GCM10007269_00360</name>
</gene>
<feature type="region of interest" description="Disordered" evidence="1">
    <location>
        <begin position="316"/>
        <end position="342"/>
    </location>
</feature>
<evidence type="ECO:0000313" key="2">
    <source>
        <dbReference type="EMBL" id="GGD61160.1"/>
    </source>
</evidence>
<evidence type="ECO:0000256" key="1">
    <source>
        <dbReference type="SAM" id="MobiDB-lite"/>
    </source>
</evidence>
<proteinExistence type="predicted"/>
<evidence type="ECO:0000313" key="3">
    <source>
        <dbReference type="Proteomes" id="UP000629365"/>
    </source>
</evidence>
<feature type="compositionally biased region" description="Basic and acidic residues" evidence="1">
    <location>
        <begin position="316"/>
        <end position="325"/>
    </location>
</feature>
<dbReference type="RefSeq" id="WP_188434532.1">
    <property type="nucleotide sequence ID" value="NZ_BMCM01000001.1"/>
</dbReference>
<comment type="caution">
    <text evidence="2">The sequence shown here is derived from an EMBL/GenBank/DDBJ whole genome shotgun (WGS) entry which is preliminary data.</text>
</comment>
<accession>A0ABQ1R7G5</accession>
<reference evidence="3" key="1">
    <citation type="journal article" date="2019" name="Int. J. Syst. Evol. Microbiol.">
        <title>The Global Catalogue of Microorganisms (GCM) 10K type strain sequencing project: providing services to taxonomists for standard genome sequencing and annotation.</title>
        <authorList>
            <consortium name="The Broad Institute Genomics Platform"/>
            <consortium name="The Broad Institute Genome Sequencing Center for Infectious Disease"/>
            <person name="Wu L."/>
            <person name="Ma J."/>
        </authorList>
    </citation>
    <scope>NUCLEOTIDE SEQUENCE [LARGE SCALE GENOMIC DNA]</scope>
    <source>
        <strain evidence="3">CCM 7640</strain>
    </source>
</reference>
<keyword evidence="3" id="KW-1185">Reference proteome</keyword>